<evidence type="ECO:0000256" key="15">
    <source>
        <dbReference type="ARBA" id="ARBA00068727"/>
    </source>
</evidence>
<dbReference type="Proteomes" id="UP000652761">
    <property type="component" value="Unassembled WGS sequence"/>
</dbReference>
<keyword evidence="21" id="KW-1185">Reference proteome</keyword>
<protein>
    <recommendedName>
        <fullName evidence="15">Cytochrome P450 90D2</fullName>
    </recommendedName>
    <alternativeName>
        <fullName evidence="16">3-dehydro-6-deoxoteasterone synthase</fullName>
    </alternativeName>
</protein>
<gene>
    <name evidence="20" type="ORF">Taro_042361</name>
</gene>
<name>A0A843WI91_COLES</name>
<dbReference type="InterPro" id="IPR001128">
    <property type="entry name" value="Cyt_P450"/>
</dbReference>
<dbReference type="InterPro" id="IPR036396">
    <property type="entry name" value="Cyt_P450_sf"/>
</dbReference>
<evidence type="ECO:0000256" key="11">
    <source>
        <dbReference type="ARBA" id="ARBA00023033"/>
    </source>
</evidence>
<evidence type="ECO:0000256" key="13">
    <source>
        <dbReference type="ARBA" id="ARBA00037910"/>
    </source>
</evidence>
<dbReference type="GO" id="GO:0048441">
    <property type="term" value="P:petal development"/>
    <property type="evidence" value="ECO:0007669"/>
    <property type="project" value="UniProtKB-ARBA"/>
</dbReference>
<evidence type="ECO:0000256" key="5">
    <source>
        <dbReference type="ARBA" id="ARBA00022617"/>
    </source>
</evidence>
<organism evidence="20 21">
    <name type="scientific">Colocasia esculenta</name>
    <name type="common">Wild taro</name>
    <name type="synonym">Arum esculentum</name>
    <dbReference type="NCBI Taxonomy" id="4460"/>
    <lineage>
        <taxon>Eukaryota</taxon>
        <taxon>Viridiplantae</taxon>
        <taxon>Streptophyta</taxon>
        <taxon>Embryophyta</taxon>
        <taxon>Tracheophyta</taxon>
        <taxon>Spermatophyta</taxon>
        <taxon>Magnoliopsida</taxon>
        <taxon>Liliopsida</taxon>
        <taxon>Araceae</taxon>
        <taxon>Aroideae</taxon>
        <taxon>Colocasieae</taxon>
        <taxon>Colocasia</taxon>
    </lineage>
</organism>
<dbReference type="GO" id="GO:0048366">
    <property type="term" value="P:leaf development"/>
    <property type="evidence" value="ECO:0007669"/>
    <property type="project" value="UniProtKB-ARBA"/>
</dbReference>
<dbReference type="EMBL" id="NMUH01004392">
    <property type="protein sequence ID" value="MQM09489.1"/>
    <property type="molecule type" value="Genomic_DNA"/>
</dbReference>
<dbReference type="AlphaFoldDB" id="A0A843WI91"/>
<feature type="chain" id="PRO_5032867021" description="Cytochrome P450 90D2" evidence="19">
    <location>
        <begin position="16"/>
        <end position="528"/>
    </location>
</feature>
<evidence type="ECO:0000256" key="3">
    <source>
        <dbReference type="ARBA" id="ARBA00004972"/>
    </source>
</evidence>
<keyword evidence="6" id="KW-0812">Transmembrane</keyword>
<evidence type="ECO:0000313" key="21">
    <source>
        <dbReference type="Proteomes" id="UP000652761"/>
    </source>
</evidence>
<comment type="pathway">
    <text evidence="13">Plant hormone biosynthesis; brassinosteroid biosynthesis.</text>
</comment>
<dbReference type="InterPro" id="IPR017972">
    <property type="entry name" value="Cyt_P450_CS"/>
</dbReference>
<comment type="pathway">
    <text evidence="14">Steroid biosynthesis.</text>
</comment>
<comment type="similarity">
    <text evidence="4 18">Belongs to the cytochrome P450 family.</text>
</comment>
<evidence type="ECO:0000256" key="7">
    <source>
        <dbReference type="ARBA" id="ARBA00022723"/>
    </source>
</evidence>
<dbReference type="PROSITE" id="PS00086">
    <property type="entry name" value="CYTOCHROME_P450"/>
    <property type="match status" value="1"/>
</dbReference>
<dbReference type="PANTHER" id="PTHR24286">
    <property type="entry name" value="CYTOCHROME P450 26"/>
    <property type="match status" value="1"/>
</dbReference>
<dbReference type="GO" id="GO:0005506">
    <property type="term" value="F:iron ion binding"/>
    <property type="evidence" value="ECO:0007669"/>
    <property type="project" value="InterPro"/>
</dbReference>
<dbReference type="GO" id="GO:0048443">
    <property type="term" value="P:stamen development"/>
    <property type="evidence" value="ECO:0007669"/>
    <property type="project" value="UniProtKB-ARBA"/>
</dbReference>
<evidence type="ECO:0000256" key="16">
    <source>
        <dbReference type="ARBA" id="ARBA00078099"/>
    </source>
</evidence>
<keyword evidence="7 17" id="KW-0479">Metal-binding</keyword>
<evidence type="ECO:0000256" key="6">
    <source>
        <dbReference type="ARBA" id="ARBA00022692"/>
    </source>
</evidence>
<proteinExistence type="inferred from homology"/>
<evidence type="ECO:0000256" key="19">
    <source>
        <dbReference type="SAM" id="SignalP"/>
    </source>
</evidence>
<comment type="cofactor">
    <cofactor evidence="1 17">
        <name>heme</name>
        <dbReference type="ChEBI" id="CHEBI:30413"/>
    </cofactor>
</comment>
<keyword evidence="9 18" id="KW-0560">Oxidoreductase</keyword>
<keyword evidence="12" id="KW-0472">Membrane</keyword>
<dbReference type="FunFam" id="1.10.630.10:FF:000048">
    <property type="entry name" value="3-epi-6-deoxocathasterone 23-monooxygenase CYP90D1"/>
    <property type="match status" value="1"/>
</dbReference>
<dbReference type="GO" id="GO:0020037">
    <property type="term" value="F:heme binding"/>
    <property type="evidence" value="ECO:0007669"/>
    <property type="project" value="InterPro"/>
</dbReference>
<dbReference type="InterPro" id="IPR002401">
    <property type="entry name" value="Cyt_P450_E_grp-I"/>
</dbReference>
<dbReference type="SUPFAM" id="SSF48264">
    <property type="entry name" value="Cytochrome P450"/>
    <property type="match status" value="1"/>
</dbReference>
<dbReference type="GO" id="GO:0016132">
    <property type="term" value="P:brassinosteroid biosynthetic process"/>
    <property type="evidence" value="ECO:0007669"/>
    <property type="project" value="TreeGrafter"/>
</dbReference>
<comment type="caution">
    <text evidence="20">The sequence shown here is derived from an EMBL/GenBank/DDBJ whole genome shotgun (WGS) entry which is preliminary data.</text>
</comment>
<feature type="non-terminal residue" evidence="20">
    <location>
        <position position="1"/>
    </location>
</feature>
<comment type="subcellular location">
    <subcellularLocation>
        <location evidence="2">Membrane</location>
        <topology evidence="2">Single-pass membrane protein</topology>
    </subcellularLocation>
</comment>
<dbReference type="OrthoDB" id="3945418at2759"/>
<dbReference type="PRINTS" id="PR00463">
    <property type="entry name" value="EP450I"/>
</dbReference>
<feature type="signal peptide" evidence="19">
    <location>
        <begin position="1"/>
        <end position="15"/>
    </location>
</feature>
<feature type="binding site" description="axial binding residue" evidence="17">
    <location>
        <position position="474"/>
    </location>
    <ligand>
        <name>heme</name>
        <dbReference type="ChEBI" id="CHEBI:30413"/>
    </ligand>
    <ligandPart>
        <name>Fe</name>
        <dbReference type="ChEBI" id="CHEBI:18248"/>
    </ligandPart>
</feature>
<sequence>WVVLCTAAFWWWCWARWVRRPGRGGEGWAKGTAVDDVTGISGAGGWRERFGLFRRRGVGRSGGGGAEGAGKIPRGSMGWPLIGETLEFVACGYTSRPVSFMEKRRNLARYGRVFKSHILGTPIVVSTDVEVNRAVLQNQEGFVVPCYPRSVRELLGESSILKKEGSVHRRVHGLIGGFFKSQAAKTCVADAIERAVLQSLGRWQEGQLVYVQDEAKAITFQALLKVLLGIEPGKDLDFLKREYSEFVRGLMCLPIKLPGTRLYKSLKAKEKVLKILRKIVEERIQKGGRSSVKDLLDILLNETETHEQKQLLIDSISENITEIMIPGEHSVPVLVTIAVKYLSDFPLVLEQLRVENMNLKREKIKSGEPYAWTDYMSLTFTQHVINETLRMGNIVNGVWRKVVKDTEIKGYLFPKGWGVLTSFSSIHLDEEIYPDPYEFRPWRWEVSNNIHVTLRNKAINHRNFTPFGGGQRLCPGRDLSRIEIAIFLHHLVTNYSWVAEDDAIVHFPTIQLKRKMPIRISATSIRHN</sequence>
<evidence type="ECO:0000313" key="20">
    <source>
        <dbReference type="EMBL" id="MQM09489.1"/>
    </source>
</evidence>
<keyword evidence="5 17" id="KW-0349">Heme</keyword>
<evidence type="ECO:0000256" key="14">
    <source>
        <dbReference type="ARBA" id="ARBA00060577"/>
    </source>
</evidence>
<evidence type="ECO:0000256" key="1">
    <source>
        <dbReference type="ARBA" id="ARBA00001971"/>
    </source>
</evidence>
<accession>A0A843WI91</accession>
<evidence type="ECO:0000256" key="9">
    <source>
        <dbReference type="ARBA" id="ARBA00023002"/>
    </source>
</evidence>
<comment type="pathway">
    <text evidence="3">Hormone biosynthesis.</text>
</comment>
<evidence type="ECO:0000256" key="8">
    <source>
        <dbReference type="ARBA" id="ARBA00022989"/>
    </source>
</evidence>
<dbReference type="CDD" id="cd11043">
    <property type="entry name" value="CYP90-like"/>
    <property type="match status" value="1"/>
</dbReference>
<evidence type="ECO:0000256" key="12">
    <source>
        <dbReference type="ARBA" id="ARBA00023136"/>
    </source>
</evidence>
<dbReference type="Pfam" id="PF00067">
    <property type="entry name" value="p450"/>
    <property type="match status" value="1"/>
</dbReference>
<evidence type="ECO:0000256" key="4">
    <source>
        <dbReference type="ARBA" id="ARBA00010617"/>
    </source>
</evidence>
<dbReference type="GO" id="GO:0016125">
    <property type="term" value="P:sterol metabolic process"/>
    <property type="evidence" value="ECO:0007669"/>
    <property type="project" value="TreeGrafter"/>
</dbReference>
<dbReference type="GO" id="GO:0010268">
    <property type="term" value="P:brassinosteroid homeostasis"/>
    <property type="evidence" value="ECO:0007669"/>
    <property type="project" value="TreeGrafter"/>
</dbReference>
<dbReference type="PANTHER" id="PTHR24286:SF254">
    <property type="entry name" value="3-EPI-6-DEOXOCATHASTERONE 23-MONOOXYGENASE CYP90C1"/>
    <property type="match status" value="1"/>
</dbReference>
<evidence type="ECO:0000256" key="17">
    <source>
        <dbReference type="PIRSR" id="PIRSR602401-1"/>
    </source>
</evidence>
<keyword evidence="19" id="KW-0732">Signal</keyword>
<dbReference type="Gene3D" id="1.10.630.10">
    <property type="entry name" value="Cytochrome P450"/>
    <property type="match status" value="1"/>
</dbReference>
<dbReference type="GO" id="GO:0016020">
    <property type="term" value="C:membrane"/>
    <property type="evidence" value="ECO:0007669"/>
    <property type="project" value="UniProtKB-SubCell"/>
</dbReference>
<keyword evidence="11 18" id="KW-0503">Monooxygenase</keyword>
<keyword evidence="8" id="KW-1133">Transmembrane helix</keyword>
<keyword evidence="10 17" id="KW-0408">Iron</keyword>
<evidence type="ECO:0000256" key="10">
    <source>
        <dbReference type="ARBA" id="ARBA00023004"/>
    </source>
</evidence>
<dbReference type="GO" id="GO:0016709">
    <property type="term" value="F:oxidoreductase activity, acting on paired donors, with incorporation or reduction of molecular oxygen, NAD(P)H as one donor, and incorporation of one atom of oxygen"/>
    <property type="evidence" value="ECO:0007669"/>
    <property type="project" value="TreeGrafter"/>
</dbReference>
<reference evidence="20" key="1">
    <citation type="submission" date="2017-07" db="EMBL/GenBank/DDBJ databases">
        <title>Taro Niue Genome Assembly and Annotation.</title>
        <authorList>
            <person name="Atibalentja N."/>
            <person name="Keating K."/>
            <person name="Fields C.J."/>
        </authorList>
    </citation>
    <scope>NUCLEOTIDE SEQUENCE</scope>
    <source>
        <strain evidence="20">Niue_2</strain>
        <tissue evidence="20">Leaf</tissue>
    </source>
</reference>
<evidence type="ECO:0000256" key="2">
    <source>
        <dbReference type="ARBA" id="ARBA00004167"/>
    </source>
</evidence>
<evidence type="ECO:0000256" key="18">
    <source>
        <dbReference type="RuleBase" id="RU000461"/>
    </source>
</evidence>